<keyword evidence="2 10" id="KW-0645">Protease</keyword>
<feature type="transmembrane region" description="Helical" evidence="12">
    <location>
        <begin position="84"/>
        <end position="100"/>
    </location>
</feature>
<comment type="caution">
    <text evidence="14">The sequence shown here is derived from an EMBL/GenBank/DDBJ whole genome shotgun (WGS) entry which is preliminary data.</text>
</comment>
<evidence type="ECO:0000256" key="4">
    <source>
        <dbReference type="ARBA" id="ARBA00022723"/>
    </source>
</evidence>
<dbReference type="Proteomes" id="UP001499854">
    <property type="component" value="Unassembled WGS sequence"/>
</dbReference>
<evidence type="ECO:0000256" key="9">
    <source>
        <dbReference type="ARBA" id="ARBA00023136"/>
    </source>
</evidence>
<keyword evidence="3 12" id="KW-0812">Transmembrane</keyword>
<keyword evidence="7 12" id="KW-1133">Transmembrane helix</keyword>
<keyword evidence="1" id="KW-1003">Cell membrane</keyword>
<keyword evidence="6 10" id="KW-0862">Zinc</keyword>
<feature type="domain" description="Peptidase M48" evidence="13">
    <location>
        <begin position="167"/>
        <end position="304"/>
    </location>
</feature>
<evidence type="ECO:0000256" key="7">
    <source>
        <dbReference type="ARBA" id="ARBA00022989"/>
    </source>
</evidence>
<keyword evidence="15" id="KW-1185">Reference proteome</keyword>
<evidence type="ECO:0000313" key="15">
    <source>
        <dbReference type="Proteomes" id="UP001499854"/>
    </source>
</evidence>
<evidence type="ECO:0000256" key="10">
    <source>
        <dbReference type="RuleBase" id="RU003983"/>
    </source>
</evidence>
<evidence type="ECO:0000256" key="2">
    <source>
        <dbReference type="ARBA" id="ARBA00022670"/>
    </source>
</evidence>
<keyword evidence="9 12" id="KW-0472">Membrane</keyword>
<dbReference type="InterPro" id="IPR050083">
    <property type="entry name" value="HtpX_protease"/>
</dbReference>
<feature type="coiled-coil region" evidence="11">
    <location>
        <begin position="13"/>
        <end position="47"/>
    </location>
</feature>
<evidence type="ECO:0000256" key="8">
    <source>
        <dbReference type="ARBA" id="ARBA00023049"/>
    </source>
</evidence>
<keyword evidence="4" id="KW-0479">Metal-binding</keyword>
<gene>
    <name evidence="14" type="ORF">GCM10009838_39680</name>
</gene>
<evidence type="ECO:0000259" key="13">
    <source>
        <dbReference type="Pfam" id="PF01435"/>
    </source>
</evidence>
<accession>A0ABP5D7X7</accession>
<dbReference type="RefSeq" id="WP_344658546.1">
    <property type="nucleotide sequence ID" value="NZ_BAAAQM010000021.1"/>
</dbReference>
<sequence>MPGDHGLIGPEELKRLDAEKRLARRRREAGRRRAETLERRLAQAEDLRPGGLARLSALLFGIGVHALTVAVLVGSVLLLFDGVWVLWIVALLGFGVVWQLRPRLGRKPGAGWQRREDLPRLFAVLDRVGGAIGAPTPSAVRVDTGFNASTQRLGLRHEPVLTLGAPLWQVLEHDERLALLGHELGHHVNGDAARGVLVATARHSLREWRVLLYPSSGGTRAMSGPAGLAQLLVPVVLFPFYILMTSLDLLYGWIQVHVSLRAEFLADEIAARTASTDSAVRLISKLDVHMTVASHLARVKAARKASRKPVPLEEGAAFWDGLRDYVATIPEHEYARQERVSVFRGTRVDASHPAHYLRRRLLKERPHYEATVTVSDEEWEAVDRELNPFIVEAGHRLIR</sequence>
<dbReference type="CDD" id="cd07328">
    <property type="entry name" value="M48_Ste24p_like"/>
    <property type="match status" value="1"/>
</dbReference>
<evidence type="ECO:0000256" key="1">
    <source>
        <dbReference type="ARBA" id="ARBA00022475"/>
    </source>
</evidence>
<feature type="transmembrane region" description="Helical" evidence="12">
    <location>
        <begin position="57"/>
        <end position="78"/>
    </location>
</feature>
<dbReference type="PANTHER" id="PTHR43221:SF2">
    <property type="entry name" value="PROTEASE HTPX HOMOLOG"/>
    <property type="match status" value="1"/>
</dbReference>
<proteinExistence type="inferred from homology"/>
<evidence type="ECO:0000313" key="14">
    <source>
        <dbReference type="EMBL" id="GAA1975556.1"/>
    </source>
</evidence>
<comment type="similarity">
    <text evidence="10">Belongs to the peptidase M48 family.</text>
</comment>
<dbReference type="Gene3D" id="3.30.2010.10">
    <property type="entry name" value="Metalloproteases ('zincins'), catalytic domain"/>
    <property type="match status" value="1"/>
</dbReference>
<dbReference type="Pfam" id="PF01435">
    <property type="entry name" value="Peptidase_M48"/>
    <property type="match status" value="1"/>
</dbReference>
<dbReference type="PANTHER" id="PTHR43221">
    <property type="entry name" value="PROTEASE HTPX"/>
    <property type="match status" value="1"/>
</dbReference>
<evidence type="ECO:0000256" key="5">
    <source>
        <dbReference type="ARBA" id="ARBA00022801"/>
    </source>
</evidence>
<keyword evidence="11" id="KW-0175">Coiled coil</keyword>
<evidence type="ECO:0000256" key="12">
    <source>
        <dbReference type="SAM" id="Phobius"/>
    </source>
</evidence>
<comment type="cofactor">
    <cofactor evidence="10">
        <name>Zn(2+)</name>
        <dbReference type="ChEBI" id="CHEBI:29105"/>
    </cofactor>
    <text evidence="10">Binds 1 zinc ion per subunit.</text>
</comment>
<protein>
    <recommendedName>
        <fullName evidence="13">Peptidase M48 domain-containing protein</fullName>
    </recommendedName>
</protein>
<name>A0ABP5D7X7_9ACTN</name>
<dbReference type="EMBL" id="BAAAQM010000021">
    <property type="protein sequence ID" value="GAA1975556.1"/>
    <property type="molecule type" value="Genomic_DNA"/>
</dbReference>
<keyword evidence="5 10" id="KW-0378">Hydrolase</keyword>
<reference evidence="15" key="1">
    <citation type="journal article" date="2019" name="Int. J. Syst. Evol. Microbiol.">
        <title>The Global Catalogue of Microorganisms (GCM) 10K type strain sequencing project: providing services to taxonomists for standard genome sequencing and annotation.</title>
        <authorList>
            <consortium name="The Broad Institute Genomics Platform"/>
            <consortium name="The Broad Institute Genome Sequencing Center for Infectious Disease"/>
            <person name="Wu L."/>
            <person name="Ma J."/>
        </authorList>
    </citation>
    <scope>NUCLEOTIDE SEQUENCE [LARGE SCALE GENOMIC DNA]</scope>
    <source>
        <strain evidence="15">JCM 16013</strain>
    </source>
</reference>
<organism evidence="14 15">
    <name type="scientific">Catenulispora subtropica</name>
    <dbReference type="NCBI Taxonomy" id="450798"/>
    <lineage>
        <taxon>Bacteria</taxon>
        <taxon>Bacillati</taxon>
        <taxon>Actinomycetota</taxon>
        <taxon>Actinomycetes</taxon>
        <taxon>Catenulisporales</taxon>
        <taxon>Catenulisporaceae</taxon>
        <taxon>Catenulispora</taxon>
    </lineage>
</organism>
<dbReference type="InterPro" id="IPR001915">
    <property type="entry name" value="Peptidase_M48"/>
</dbReference>
<evidence type="ECO:0000256" key="6">
    <source>
        <dbReference type="ARBA" id="ARBA00022833"/>
    </source>
</evidence>
<evidence type="ECO:0000256" key="3">
    <source>
        <dbReference type="ARBA" id="ARBA00022692"/>
    </source>
</evidence>
<keyword evidence="8 10" id="KW-0482">Metalloprotease</keyword>
<evidence type="ECO:0000256" key="11">
    <source>
        <dbReference type="SAM" id="Coils"/>
    </source>
</evidence>